<dbReference type="Proteomes" id="UP000280346">
    <property type="component" value="Unassembled WGS sequence"/>
</dbReference>
<dbReference type="InterPro" id="IPR052726">
    <property type="entry name" value="Phage_Baseplate_Hub"/>
</dbReference>
<evidence type="ECO:0000313" key="3">
    <source>
        <dbReference type="Proteomes" id="UP000280346"/>
    </source>
</evidence>
<keyword evidence="3" id="KW-1185">Reference proteome</keyword>
<gene>
    <name evidence="2" type="ORF">EJ913_03430</name>
</gene>
<dbReference type="PANTHER" id="PTHR35862">
    <property type="entry name" value="FELS-2 PROPHAGE PROTEIN"/>
    <property type="match status" value="1"/>
</dbReference>
<organism evidence="2 3">
    <name type="scientific">Azospirillum doebereinerae</name>
    <dbReference type="NCBI Taxonomy" id="92933"/>
    <lineage>
        <taxon>Bacteria</taxon>
        <taxon>Pseudomonadati</taxon>
        <taxon>Pseudomonadota</taxon>
        <taxon>Alphaproteobacteria</taxon>
        <taxon>Rhodospirillales</taxon>
        <taxon>Azospirillaceae</taxon>
        <taxon>Azospirillum</taxon>
    </lineage>
</organism>
<dbReference type="PANTHER" id="PTHR35862:SF1">
    <property type="entry name" value="FELS-2 PROPHAGE PROTEIN"/>
    <property type="match status" value="1"/>
</dbReference>
<dbReference type="EMBL" id="RZIJ01000002">
    <property type="protein sequence ID" value="RUQ74935.1"/>
    <property type="molecule type" value="Genomic_DNA"/>
</dbReference>
<protein>
    <submittedName>
        <fullName evidence="2">Baseplate assembly protein J</fullName>
    </submittedName>
</protein>
<dbReference type="PIRSF" id="PIRSF020481">
    <property type="entry name" value="BAP"/>
    <property type="match status" value="1"/>
</dbReference>
<dbReference type="AlphaFoldDB" id="A0A433JDG1"/>
<proteinExistence type="predicted"/>
<dbReference type="Pfam" id="PF26078">
    <property type="entry name" value="Baseplate_J_M"/>
    <property type="match status" value="1"/>
</dbReference>
<name>A0A433JDG1_9PROT</name>
<reference evidence="2 3" key="1">
    <citation type="submission" date="2018-12" db="EMBL/GenBank/DDBJ databases">
        <authorList>
            <person name="Yang Y."/>
        </authorList>
    </citation>
    <scope>NUCLEOTIDE SEQUENCE [LARGE SCALE GENOMIC DNA]</scope>
    <source>
        <strain evidence="2 3">GSF71</strain>
    </source>
</reference>
<evidence type="ECO:0000259" key="1">
    <source>
        <dbReference type="Pfam" id="PF26078"/>
    </source>
</evidence>
<feature type="domain" description="Baseplate J-like central" evidence="1">
    <location>
        <begin position="115"/>
        <end position="187"/>
    </location>
</feature>
<dbReference type="InterPro" id="IPR014507">
    <property type="entry name" value="Baseplate_assembly_J_pred"/>
</dbReference>
<evidence type="ECO:0000313" key="2">
    <source>
        <dbReference type="EMBL" id="RUQ74935.1"/>
    </source>
</evidence>
<comment type="caution">
    <text evidence="2">The sequence shown here is derived from an EMBL/GenBank/DDBJ whole genome shotgun (WGS) entry which is preliminary data.</text>
</comment>
<dbReference type="RefSeq" id="WP_126994823.1">
    <property type="nucleotide sequence ID" value="NZ_JBNPXW010000002.1"/>
</dbReference>
<accession>A0A433JDG1</accession>
<sequence length="280" mass="30268">MTTSIDLSRLPPPTILESLSYEAILSEMKVDLKTRLPEWTADLESDPVNKLLEVCAYRETILRQRANEVARANLLAFAAGADLDHLAAFYGVSRLDGETDTALRFRIQNRVQGWANAGGAAHYRYWALSADPNIQDAAVSSPSAGRVRIAVLSRSGTGAPDAALLDSVKAVVLRDDVRVLTDTVEVVGATIKPVTVAARLWLYPETPEAVFVETVAAFSTALAEARGLGWDLTRSWIVARLHAGGVHRVEVDRPLADVPCAPDECVALGTVSITLEGRNR</sequence>
<dbReference type="OrthoDB" id="9793802at2"/>
<dbReference type="InterPro" id="IPR058531">
    <property type="entry name" value="Baseplate_J_M"/>
</dbReference>